<proteinExistence type="predicted"/>
<dbReference type="SUPFAM" id="SSF49899">
    <property type="entry name" value="Concanavalin A-like lectins/glucanases"/>
    <property type="match status" value="1"/>
</dbReference>
<dbReference type="InterPro" id="IPR006583">
    <property type="entry name" value="PAN-3_domain"/>
</dbReference>
<sequence>MFLFLLLFSAVASALIPDLTKHLKMIVVFGKPTTEGLKSKDDWEDCLDICWETWDCVLIYKLPVGCEYFYIKDNLKVTNQKGISKEKVAFKLPVPEGQCPSSPDPPLFGDAAVRINTTDGTTSFQTTVTDNGTFWGFQYGVYTCLKDIPDTYTTISKTVPQPYYHYLTSKFLPGSTFFMTGQISSSQHRFTISFYNTITRFYPLYVEVRNFIGSGQTALNMYTYNGNTRIKVQTEKSPYTYGETFKIYVNSSYTEAFIYLDNNAIITHELVEGYNMTDIDSFVINITNESTEVALDFLGWTGDCWFEPIPATPPVQPEL</sequence>
<dbReference type="PANTHER" id="PTHR47629">
    <property type="entry name" value="C-TYPE LECTIN-RELATED"/>
    <property type="match status" value="1"/>
</dbReference>
<evidence type="ECO:0000259" key="1">
    <source>
        <dbReference type="SMART" id="SM00605"/>
    </source>
</evidence>
<dbReference type="CTD" id="4927004"/>
<dbReference type="Pfam" id="PF08277">
    <property type="entry name" value="PAN_3"/>
    <property type="match status" value="1"/>
</dbReference>
<dbReference type="Gene3D" id="2.60.120.200">
    <property type="match status" value="1"/>
</dbReference>
<dbReference type="WormBase" id="F38A1.15">
    <property type="protein sequence ID" value="CE40329"/>
    <property type="gene ID" value="WBGene00044908"/>
</dbReference>
<dbReference type="eggNOG" id="KOG3587">
    <property type="taxonomic scope" value="Eukaryota"/>
</dbReference>
<dbReference type="UCSC" id="F38A1.15">
    <property type="organism name" value="c. elegans"/>
</dbReference>
<dbReference type="SMR" id="A4F313"/>
<feature type="domain" description="PAN-3" evidence="1">
    <location>
        <begin position="1"/>
        <end position="144"/>
    </location>
</feature>
<dbReference type="KEGG" id="cel:CELE_F38A1.15"/>
<dbReference type="RefSeq" id="NP_001076689.1">
    <property type="nucleotide sequence ID" value="NM_001083220.1"/>
</dbReference>
<dbReference type="OrthoDB" id="5900423at2759"/>
<dbReference type="InParanoid" id="A4F313"/>
<dbReference type="PaxDb" id="6239-F38A1.15"/>
<organism evidence="2 3">
    <name type="scientific">Caenorhabditis elegans</name>
    <dbReference type="NCBI Taxonomy" id="6239"/>
    <lineage>
        <taxon>Eukaryota</taxon>
        <taxon>Metazoa</taxon>
        <taxon>Ecdysozoa</taxon>
        <taxon>Nematoda</taxon>
        <taxon>Chromadorea</taxon>
        <taxon>Rhabditida</taxon>
        <taxon>Rhabditina</taxon>
        <taxon>Rhabditomorpha</taxon>
        <taxon>Rhabditoidea</taxon>
        <taxon>Rhabditidae</taxon>
        <taxon>Peloderinae</taxon>
        <taxon>Caenorhabditis</taxon>
    </lineage>
</organism>
<dbReference type="Proteomes" id="UP000001940">
    <property type="component" value="Chromosome IV"/>
</dbReference>
<reference evidence="2 3" key="1">
    <citation type="journal article" date="1998" name="Science">
        <title>Genome sequence of the nematode C. elegans: a platform for investigating biology.</title>
        <authorList>
            <consortium name="The C. elegans sequencing consortium"/>
            <person name="Sulson J.E."/>
            <person name="Waterston R."/>
        </authorList>
    </citation>
    <scope>NUCLEOTIDE SEQUENCE [LARGE SCALE GENOMIC DNA]</scope>
    <source>
        <strain evidence="2 3">Bristol N2</strain>
    </source>
</reference>
<accession>A4F313</accession>
<gene>
    <name evidence="2" type="ORF">CELE_F38A1.15</name>
    <name evidence="2 4" type="ORF">F38A1.15</name>
</gene>
<dbReference type="GeneID" id="4927004"/>
<name>A4F313_CAEEL</name>
<dbReference type="OMA" id="YNTITRF"/>
<evidence type="ECO:0000313" key="4">
    <source>
        <dbReference type="WormBase" id="F38A1.15"/>
    </source>
</evidence>
<dbReference type="SMART" id="SM00605">
    <property type="entry name" value="CW"/>
    <property type="match status" value="1"/>
</dbReference>
<keyword evidence="3" id="KW-1185">Reference proteome</keyword>
<protein>
    <submittedName>
        <fullName evidence="2">PAN-3 domain-containing protein</fullName>
    </submittedName>
</protein>
<dbReference type="HOGENOM" id="CLU_055014_0_0_1"/>
<evidence type="ECO:0000313" key="3">
    <source>
        <dbReference type="Proteomes" id="UP000001940"/>
    </source>
</evidence>
<dbReference type="FunCoup" id="A4F313">
    <property type="interactions" value="313"/>
</dbReference>
<evidence type="ECO:0000313" key="2">
    <source>
        <dbReference type="EMBL" id="CCD63957.1"/>
    </source>
</evidence>
<dbReference type="PANTHER" id="PTHR47629:SF1">
    <property type="entry name" value="C-TYPE LECTIN DOMAIN-CONTAINING PROTEIN-RELATED"/>
    <property type="match status" value="1"/>
</dbReference>
<dbReference type="AlphaFoldDB" id="A4F313"/>
<dbReference type="InterPro" id="IPR013320">
    <property type="entry name" value="ConA-like_dom_sf"/>
</dbReference>
<dbReference type="AGR" id="WB:WBGene00044908"/>
<dbReference type="EMBL" id="BX284604">
    <property type="protein sequence ID" value="CCD63957.1"/>
    <property type="molecule type" value="Genomic_DNA"/>
</dbReference>